<feature type="binding site" evidence="18">
    <location>
        <position position="160"/>
    </location>
    <ligand>
        <name>(6S)-NADPHX</name>
        <dbReference type="ChEBI" id="CHEBI:64076"/>
    </ligand>
</feature>
<feature type="binding site" evidence="18">
    <location>
        <position position="127"/>
    </location>
    <ligand>
        <name>K(+)</name>
        <dbReference type="ChEBI" id="CHEBI:29103"/>
    </ligand>
</feature>
<evidence type="ECO:0000256" key="11">
    <source>
        <dbReference type="ARBA" id="ARBA00023235"/>
    </source>
</evidence>
<dbReference type="Pfam" id="PF03853">
    <property type="entry name" value="YjeF_N"/>
    <property type="match status" value="1"/>
</dbReference>
<name>A0A4V1A2W8_9BACL</name>
<evidence type="ECO:0000256" key="2">
    <source>
        <dbReference type="ARBA" id="ARBA00000909"/>
    </source>
</evidence>
<feature type="binding site" evidence="18">
    <location>
        <begin position="57"/>
        <end position="61"/>
    </location>
    <ligand>
        <name>(6S)-NADPHX</name>
        <dbReference type="ChEBI" id="CHEBI:64076"/>
    </ligand>
</feature>
<evidence type="ECO:0000256" key="10">
    <source>
        <dbReference type="ARBA" id="ARBA00023027"/>
    </source>
</evidence>
<comment type="similarity">
    <text evidence="18">Belongs to the NnrE/AIBP family.</text>
</comment>
<dbReference type="CDD" id="cd01171">
    <property type="entry name" value="YXKO-related"/>
    <property type="match status" value="1"/>
</dbReference>
<evidence type="ECO:0000256" key="15">
    <source>
        <dbReference type="ARBA" id="ARBA00048238"/>
    </source>
</evidence>
<dbReference type="GO" id="GO:0046496">
    <property type="term" value="P:nicotinamide nucleotide metabolic process"/>
    <property type="evidence" value="ECO:0007669"/>
    <property type="project" value="UniProtKB-UniRule"/>
</dbReference>
<evidence type="ECO:0000256" key="13">
    <source>
        <dbReference type="ARBA" id="ARBA00023268"/>
    </source>
</evidence>
<dbReference type="GO" id="GO:0110051">
    <property type="term" value="P:metabolite repair"/>
    <property type="evidence" value="ECO:0007669"/>
    <property type="project" value="TreeGrafter"/>
</dbReference>
<feature type="binding site" evidence="18">
    <location>
        <position position="58"/>
    </location>
    <ligand>
        <name>K(+)</name>
        <dbReference type="ChEBI" id="CHEBI:29103"/>
    </ligand>
</feature>
<keyword evidence="23" id="KW-1185">Reference proteome</keyword>
<evidence type="ECO:0000256" key="19">
    <source>
        <dbReference type="PIRNR" id="PIRNR017184"/>
    </source>
</evidence>
<feature type="binding site" evidence="17">
    <location>
        <position position="383"/>
    </location>
    <ligand>
        <name>(6S)-NADPHX</name>
        <dbReference type="ChEBI" id="CHEBI:64076"/>
    </ligand>
</feature>
<evidence type="ECO:0000259" key="20">
    <source>
        <dbReference type="PROSITE" id="PS51383"/>
    </source>
</evidence>
<dbReference type="InterPro" id="IPR004443">
    <property type="entry name" value="YjeF_N_dom"/>
</dbReference>
<feature type="binding site" evidence="18">
    <location>
        <position position="163"/>
    </location>
    <ligand>
        <name>K(+)</name>
        <dbReference type="ChEBI" id="CHEBI:29103"/>
    </ligand>
</feature>
<dbReference type="HAMAP" id="MF_01965">
    <property type="entry name" value="NADHX_dehydratase"/>
    <property type="match status" value="1"/>
</dbReference>
<comment type="cofactor">
    <cofactor evidence="17">
        <name>Mg(2+)</name>
        <dbReference type="ChEBI" id="CHEBI:18420"/>
    </cofactor>
</comment>
<reference evidence="22 23" key="1">
    <citation type="submission" date="2019-02" db="EMBL/GenBank/DDBJ databases">
        <title>Ureibacillus thermophilus.</title>
        <authorList>
            <person name="Sunny J.S."/>
            <person name="Natarajan A."/>
            <person name="Saleena L.M."/>
        </authorList>
    </citation>
    <scope>NUCLEOTIDE SEQUENCE [LARGE SCALE GENOMIC DNA]</scope>
    <source>
        <strain evidence="22 23">LM102</strain>
    </source>
</reference>
<evidence type="ECO:0000256" key="7">
    <source>
        <dbReference type="ARBA" id="ARBA00022840"/>
    </source>
</evidence>
<evidence type="ECO:0000256" key="12">
    <source>
        <dbReference type="ARBA" id="ARBA00023239"/>
    </source>
</evidence>
<evidence type="ECO:0000313" key="23">
    <source>
        <dbReference type="Proteomes" id="UP000291151"/>
    </source>
</evidence>
<dbReference type="Proteomes" id="UP000291151">
    <property type="component" value="Chromosome"/>
</dbReference>
<dbReference type="PANTHER" id="PTHR12592:SF0">
    <property type="entry name" value="ATP-DEPENDENT (S)-NAD(P)H-HYDRATE DEHYDRATASE"/>
    <property type="match status" value="1"/>
</dbReference>
<dbReference type="InterPro" id="IPR017953">
    <property type="entry name" value="Carbohydrate_kinase_pred_CS"/>
</dbReference>
<dbReference type="SUPFAM" id="SSF53613">
    <property type="entry name" value="Ribokinase-like"/>
    <property type="match status" value="1"/>
</dbReference>
<accession>A0A4V1A2W8</accession>
<feature type="binding site" evidence="17">
    <location>
        <position position="450"/>
    </location>
    <ligand>
        <name>(6S)-NADPHX</name>
        <dbReference type="ChEBI" id="CHEBI:64076"/>
    </ligand>
</feature>
<dbReference type="GO" id="GO:0052855">
    <property type="term" value="F:ADP-dependent NAD(P)H-hydrate dehydratase activity"/>
    <property type="evidence" value="ECO:0007669"/>
    <property type="project" value="UniProtKB-UniRule"/>
</dbReference>
<dbReference type="GO" id="GO:0005524">
    <property type="term" value="F:ATP binding"/>
    <property type="evidence" value="ECO:0007669"/>
    <property type="project" value="UniProtKB-UniRule"/>
</dbReference>
<evidence type="ECO:0000256" key="16">
    <source>
        <dbReference type="ARBA" id="ARBA00049209"/>
    </source>
</evidence>
<comment type="similarity">
    <text evidence="3 19">In the N-terminal section; belongs to the NnrE/AIBP family.</text>
</comment>
<evidence type="ECO:0000256" key="4">
    <source>
        <dbReference type="ARBA" id="ARBA00009524"/>
    </source>
</evidence>
<dbReference type="InterPro" id="IPR029056">
    <property type="entry name" value="Ribokinase-like"/>
</dbReference>
<dbReference type="InterPro" id="IPR030677">
    <property type="entry name" value="Nnr"/>
</dbReference>
<dbReference type="NCBIfam" id="TIGR00196">
    <property type="entry name" value="yjeF_cterm"/>
    <property type="match status" value="1"/>
</dbReference>
<comment type="function">
    <text evidence="18">Catalyzes the epimerization of the S- and R-forms of NAD(P)HX, a damaged form of NAD(P)H that is a result of enzymatic or heat-dependent hydration. This is a prerequisite for the S-specific NAD(P)H-hydrate dehydratase to allow the repair of both epimers of NAD(P)HX.</text>
</comment>
<comment type="caution">
    <text evidence="18">Lacks conserved residue(s) required for the propagation of feature annotation.</text>
</comment>
<dbReference type="SUPFAM" id="SSF64153">
    <property type="entry name" value="YjeF N-terminal domain-like"/>
    <property type="match status" value="1"/>
</dbReference>
<keyword evidence="5 18" id="KW-0479">Metal-binding</keyword>
<dbReference type="PROSITE" id="PS51385">
    <property type="entry name" value="YJEF_N"/>
    <property type="match status" value="1"/>
</dbReference>
<dbReference type="EC" id="5.1.99.6" evidence="19"/>
<evidence type="ECO:0000256" key="14">
    <source>
        <dbReference type="ARBA" id="ARBA00025153"/>
    </source>
</evidence>
<evidence type="ECO:0000256" key="6">
    <source>
        <dbReference type="ARBA" id="ARBA00022741"/>
    </source>
</evidence>
<dbReference type="PROSITE" id="PS01050">
    <property type="entry name" value="YJEF_C_2"/>
    <property type="match status" value="1"/>
</dbReference>
<evidence type="ECO:0000256" key="1">
    <source>
        <dbReference type="ARBA" id="ARBA00000013"/>
    </source>
</evidence>
<dbReference type="EC" id="4.2.1.136" evidence="19"/>
<comment type="similarity">
    <text evidence="4 19">In the C-terminal section; belongs to the NnrD/CARKD family.</text>
</comment>
<dbReference type="HAMAP" id="MF_01966">
    <property type="entry name" value="NADHX_epimerase"/>
    <property type="match status" value="1"/>
</dbReference>
<feature type="binding site" evidence="17">
    <location>
        <begin position="420"/>
        <end position="424"/>
    </location>
    <ligand>
        <name>AMP</name>
        <dbReference type="ChEBI" id="CHEBI:456215"/>
    </ligand>
</feature>
<feature type="binding site" evidence="18">
    <location>
        <begin position="131"/>
        <end position="137"/>
    </location>
    <ligand>
        <name>(6S)-NADPHX</name>
        <dbReference type="ChEBI" id="CHEBI:64076"/>
    </ligand>
</feature>
<dbReference type="Gene3D" id="3.40.50.10260">
    <property type="entry name" value="YjeF N-terminal domain"/>
    <property type="match status" value="1"/>
</dbReference>
<comment type="subunit">
    <text evidence="17">Homotetramer.</text>
</comment>
<evidence type="ECO:0000256" key="17">
    <source>
        <dbReference type="HAMAP-Rule" id="MF_01965"/>
    </source>
</evidence>
<comment type="catalytic activity">
    <reaction evidence="1 18 19">
        <text>(6R)-NADHX = (6S)-NADHX</text>
        <dbReference type="Rhea" id="RHEA:32215"/>
        <dbReference type="ChEBI" id="CHEBI:64074"/>
        <dbReference type="ChEBI" id="CHEBI:64075"/>
        <dbReference type="EC" id="5.1.99.6"/>
    </reaction>
</comment>
<comment type="function">
    <text evidence="17">Catalyzes the dehydration of the S-form of NAD(P)HX at the expense of ADP, which is converted to AMP. Together with NAD(P)HX epimerase, which catalyzes the epimerization of the S- and R-forms, the enzyme allows the repair of both epimers of NAD(P)HX, a damaged form of NAD(P)H that is a result of enzymatic or heat-dependent hydration.</text>
</comment>
<evidence type="ECO:0000313" key="22">
    <source>
        <dbReference type="EMBL" id="QBK25200.1"/>
    </source>
</evidence>
<keyword evidence="10 17" id="KW-0520">NAD</keyword>
<dbReference type="KEGG" id="uth:DKZ56_04610"/>
<keyword evidence="6 17" id="KW-0547">Nucleotide-binding</keyword>
<keyword evidence="12 17" id="KW-0456">Lyase</keyword>
<dbReference type="AlphaFoldDB" id="A0A4V1A2W8"/>
<dbReference type="InterPro" id="IPR036652">
    <property type="entry name" value="YjeF_N_dom_sf"/>
</dbReference>
<feature type="binding site" evidence="17">
    <location>
        <position position="331"/>
    </location>
    <ligand>
        <name>(6S)-NADPHX</name>
        <dbReference type="ChEBI" id="CHEBI:64076"/>
    </ligand>
</feature>
<evidence type="ECO:0000256" key="3">
    <source>
        <dbReference type="ARBA" id="ARBA00006001"/>
    </source>
</evidence>
<dbReference type="PROSITE" id="PS51383">
    <property type="entry name" value="YJEF_C_3"/>
    <property type="match status" value="1"/>
</dbReference>
<feature type="domain" description="YjeF N-terminal" evidence="21">
    <location>
        <begin position="9"/>
        <end position="217"/>
    </location>
</feature>
<dbReference type="PANTHER" id="PTHR12592">
    <property type="entry name" value="ATP-DEPENDENT (S)-NAD(P)H-HYDRATE DEHYDRATASE FAMILY MEMBER"/>
    <property type="match status" value="1"/>
</dbReference>
<evidence type="ECO:0000256" key="18">
    <source>
        <dbReference type="HAMAP-Rule" id="MF_01966"/>
    </source>
</evidence>
<evidence type="ECO:0000256" key="9">
    <source>
        <dbReference type="ARBA" id="ARBA00022958"/>
    </source>
</evidence>
<dbReference type="PIRSF" id="PIRSF017184">
    <property type="entry name" value="Nnr"/>
    <property type="match status" value="1"/>
</dbReference>
<gene>
    <name evidence="17" type="primary">nnrD</name>
    <name evidence="18" type="synonym">nnrE</name>
    <name evidence="22" type="ORF">DKZ56_04610</name>
</gene>
<dbReference type="InterPro" id="IPR000631">
    <property type="entry name" value="CARKD"/>
</dbReference>
<dbReference type="Pfam" id="PF01256">
    <property type="entry name" value="Carb_kinase"/>
    <property type="match status" value="1"/>
</dbReference>
<comment type="catalytic activity">
    <reaction evidence="2 18 19">
        <text>(6R)-NADPHX = (6S)-NADPHX</text>
        <dbReference type="Rhea" id="RHEA:32227"/>
        <dbReference type="ChEBI" id="CHEBI:64076"/>
        <dbReference type="ChEBI" id="CHEBI:64077"/>
        <dbReference type="EC" id="5.1.99.6"/>
    </reaction>
</comment>
<protein>
    <recommendedName>
        <fullName evidence="19">Bifunctional NAD(P)H-hydrate repair enzyme</fullName>
    </recommendedName>
    <alternativeName>
        <fullName evidence="19">Nicotinamide nucleotide repair protein</fullName>
    </alternativeName>
    <domain>
        <recommendedName>
            <fullName evidence="19">ADP-dependent (S)-NAD(P)H-hydrate dehydratase</fullName>
            <ecNumber evidence="19">4.2.1.136</ecNumber>
        </recommendedName>
        <alternativeName>
            <fullName evidence="19">ADP-dependent NAD(P)HX dehydratase</fullName>
        </alternativeName>
    </domain>
    <domain>
        <recommendedName>
            <fullName evidence="19">NAD(P)H-hydrate epimerase</fullName>
            <ecNumber evidence="19">5.1.99.6</ecNumber>
        </recommendedName>
    </domain>
</protein>
<organism evidence="22 23">
    <name type="scientific">Ureibacillus thermophilus</name>
    <dbReference type="NCBI Taxonomy" id="367743"/>
    <lineage>
        <taxon>Bacteria</taxon>
        <taxon>Bacillati</taxon>
        <taxon>Bacillota</taxon>
        <taxon>Bacilli</taxon>
        <taxon>Bacillales</taxon>
        <taxon>Caryophanaceae</taxon>
        <taxon>Ureibacillus</taxon>
    </lineage>
</organism>
<evidence type="ECO:0000256" key="8">
    <source>
        <dbReference type="ARBA" id="ARBA00022857"/>
    </source>
</evidence>
<feature type="binding site" evidence="17">
    <location>
        <position position="263"/>
    </location>
    <ligand>
        <name>(6S)-NADPHX</name>
        <dbReference type="ChEBI" id="CHEBI:64076"/>
    </ligand>
</feature>
<sequence>MYVADQKSMQTLDRYTMEQLGLPGVVLMENAGNAVVQEIINDYPHHTRVLVISGQGNNGGDGFVIARRLIDLGYETKLCFIGKEEKLKGDALVHYQVYKNRQLPLYRYQEGEEDIFAYIQKADVIVDAMLGTGVSGGVRSPFDKIIEAVNESNKDVISVDVPSGLNSNTGEIGNIAIQAKKTITFAMPKIGFFVGDGPKVIGVWKVANISVPESIVEILQLQLPKLIDGEKAKASLPKREKHGHKGTFGHCLVIGGSKYYIGAPIYTAKAAFHSGIGLVTLAIPETIYSHAAGTCHESLFFPLSDVKGSIDSKALETIDFSKYKTVVFGPGLGRECNGDAMIRTLLEKLTTQTLIVDADGLYFLKNHLGELQHYEGDIILTPHPGEMATLTGKTVREIEANRLDVAKQFATAYGVYLLLKGHRSIIATPQGELWINPYGNDALGKGGSGDVLTGLIASFVSQQKDSVKALLSASYYHAIAAEELGKQTSNFGVTPMDIIHYIPVLFGQA</sequence>
<proteinExistence type="inferred from homology"/>
<dbReference type="Gene3D" id="3.40.1190.20">
    <property type="match status" value="1"/>
</dbReference>
<dbReference type="GO" id="GO:0046872">
    <property type="term" value="F:metal ion binding"/>
    <property type="evidence" value="ECO:0007669"/>
    <property type="project" value="UniProtKB-UniRule"/>
</dbReference>
<dbReference type="GO" id="GO:0052856">
    <property type="term" value="F:NAD(P)HX epimerase activity"/>
    <property type="evidence" value="ECO:0007669"/>
    <property type="project" value="UniProtKB-UniRule"/>
</dbReference>
<keyword evidence="9 18" id="KW-0630">Potassium</keyword>
<evidence type="ECO:0000259" key="21">
    <source>
        <dbReference type="PROSITE" id="PS51385"/>
    </source>
</evidence>
<evidence type="ECO:0000256" key="5">
    <source>
        <dbReference type="ARBA" id="ARBA00022723"/>
    </source>
</evidence>
<keyword evidence="8 17" id="KW-0521">NADP</keyword>
<keyword evidence="7 17" id="KW-0067">ATP-binding</keyword>
<comment type="similarity">
    <text evidence="17">Belongs to the NnrD/CARKD family.</text>
</comment>
<comment type="cofactor">
    <cofactor evidence="18 19">
        <name>K(+)</name>
        <dbReference type="ChEBI" id="CHEBI:29103"/>
    </cofactor>
    <text evidence="18 19">Binds 1 potassium ion per subunit.</text>
</comment>
<comment type="catalytic activity">
    <reaction evidence="16 17 19">
        <text>(6S)-NADPHX + ADP = AMP + phosphate + NADPH + H(+)</text>
        <dbReference type="Rhea" id="RHEA:32235"/>
        <dbReference type="ChEBI" id="CHEBI:15378"/>
        <dbReference type="ChEBI" id="CHEBI:43474"/>
        <dbReference type="ChEBI" id="CHEBI:57783"/>
        <dbReference type="ChEBI" id="CHEBI:64076"/>
        <dbReference type="ChEBI" id="CHEBI:456215"/>
        <dbReference type="ChEBI" id="CHEBI:456216"/>
        <dbReference type="EC" id="4.2.1.136"/>
    </reaction>
</comment>
<dbReference type="RefSeq" id="WP_208651589.1">
    <property type="nucleotide sequence ID" value="NZ_CP036528.1"/>
</dbReference>
<dbReference type="NCBIfam" id="TIGR00197">
    <property type="entry name" value="yjeF_nterm"/>
    <property type="match status" value="1"/>
</dbReference>
<feature type="domain" description="YjeF C-terminal" evidence="20">
    <location>
        <begin position="228"/>
        <end position="509"/>
    </location>
</feature>
<keyword evidence="13" id="KW-0511">Multifunctional enzyme</keyword>
<feature type="binding site" evidence="17">
    <location>
        <position position="449"/>
    </location>
    <ligand>
        <name>AMP</name>
        <dbReference type="ChEBI" id="CHEBI:456215"/>
    </ligand>
</feature>
<comment type="catalytic activity">
    <reaction evidence="15 17 19">
        <text>(6S)-NADHX + ADP = AMP + phosphate + NADH + H(+)</text>
        <dbReference type="Rhea" id="RHEA:32223"/>
        <dbReference type="ChEBI" id="CHEBI:15378"/>
        <dbReference type="ChEBI" id="CHEBI:43474"/>
        <dbReference type="ChEBI" id="CHEBI:57945"/>
        <dbReference type="ChEBI" id="CHEBI:64074"/>
        <dbReference type="ChEBI" id="CHEBI:456215"/>
        <dbReference type="ChEBI" id="CHEBI:456216"/>
        <dbReference type="EC" id="4.2.1.136"/>
    </reaction>
</comment>
<comment type="function">
    <text evidence="14 19">Bifunctional enzyme that catalyzes the epimerization of the S- and R-forms of NAD(P)HX and the dehydration of the S-form of NAD(P)HX at the expense of ADP, which is converted to AMP. This allows the repair of both epimers of NAD(P)HX, a damaged form of NAD(P)H that is a result of enzymatic or heat-dependent hydration.</text>
</comment>
<dbReference type="EMBL" id="CP036528">
    <property type="protein sequence ID" value="QBK25200.1"/>
    <property type="molecule type" value="Genomic_DNA"/>
</dbReference>
<keyword evidence="11 18" id="KW-0413">Isomerase</keyword>